<reference evidence="1" key="1">
    <citation type="submission" date="2023-04" db="EMBL/GenBank/DDBJ databases">
        <title>Ambrosiozyma monospora NBRC 10751.</title>
        <authorList>
            <person name="Ichikawa N."/>
            <person name="Sato H."/>
            <person name="Tonouchi N."/>
        </authorList>
    </citation>
    <scope>NUCLEOTIDE SEQUENCE</scope>
    <source>
        <strain evidence="1">NBRC 10751</strain>
    </source>
</reference>
<dbReference type="Proteomes" id="UP001165064">
    <property type="component" value="Unassembled WGS sequence"/>
</dbReference>
<sequence>MVADTTYYDLLQVAPTATELEIKKSYRKLAIRYHPDKNQGNEEAAEIFKKISEAYQVLSDKQLRTKYDQVGLQEGVDAKVDDPEEFFSQIFGGEAFLDYVVWKMVIPSTYQRKISLNNWRR</sequence>
<evidence type="ECO:0000313" key="2">
    <source>
        <dbReference type="Proteomes" id="UP001165064"/>
    </source>
</evidence>
<accession>A0ACB5TA69</accession>
<comment type="caution">
    <text evidence="1">The sequence shown here is derived from an EMBL/GenBank/DDBJ whole genome shotgun (WGS) entry which is preliminary data.</text>
</comment>
<name>A0ACB5TA69_AMBMO</name>
<evidence type="ECO:0000313" key="1">
    <source>
        <dbReference type="EMBL" id="GME84343.1"/>
    </source>
</evidence>
<proteinExistence type="predicted"/>
<organism evidence="1 2">
    <name type="scientific">Ambrosiozyma monospora</name>
    <name type="common">Yeast</name>
    <name type="synonym">Endomycopsis monosporus</name>
    <dbReference type="NCBI Taxonomy" id="43982"/>
    <lineage>
        <taxon>Eukaryota</taxon>
        <taxon>Fungi</taxon>
        <taxon>Dikarya</taxon>
        <taxon>Ascomycota</taxon>
        <taxon>Saccharomycotina</taxon>
        <taxon>Pichiomycetes</taxon>
        <taxon>Pichiales</taxon>
        <taxon>Pichiaceae</taxon>
        <taxon>Ambrosiozyma</taxon>
    </lineage>
</organism>
<keyword evidence="2" id="KW-1185">Reference proteome</keyword>
<protein>
    <submittedName>
        <fullName evidence="1">Unnamed protein product</fullName>
    </submittedName>
</protein>
<gene>
    <name evidence="1" type="ORF">Amon02_000677400</name>
</gene>
<dbReference type="EMBL" id="BSXS01005420">
    <property type="protein sequence ID" value="GME84343.1"/>
    <property type="molecule type" value="Genomic_DNA"/>
</dbReference>